<feature type="chain" id="PRO_5036479742" description="DUF3347 domain-containing protein" evidence="1">
    <location>
        <begin position="21"/>
        <end position="173"/>
    </location>
</feature>
<dbReference type="InterPro" id="IPR021782">
    <property type="entry name" value="DUF3347"/>
</dbReference>
<dbReference type="Proteomes" id="UP000198711">
    <property type="component" value="Unassembled WGS sequence"/>
</dbReference>
<name>A0A8X8I8T5_9BACT</name>
<reference evidence="3 4" key="1">
    <citation type="submission" date="2016-10" db="EMBL/GenBank/DDBJ databases">
        <authorList>
            <person name="Varghese N."/>
            <person name="Submissions S."/>
        </authorList>
    </citation>
    <scope>NUCLEOTIDE SEQUENCE [LARGE SCALE GENOMIC DNA]</scope>
    <source>
        <strain evidence="3 4">DSM 25353</strain>
    </source>
</reference>
<comment type="caution">
    <text evidence="3">The sequence shown here is derived from an EMBL/GenBank/DDBJ whole genome shotgun (WGS) entry which is preliminary data.</text>
</comment>
<sequence>MKKLIVIATLFCFTSTSVFAQHDLRSNTTERSNSATIASDNKNVSQLLNLYYNIKDALVADNANAASAKAAEFVKTANSIDFKVISEGNINALLKDAGRISETKDIKQQRNLFANLSNNMTALAKAVKLTDLPVYQQYCPMKKAYWLSSEQAIKNPYFGSSMLTCGKVTETLK</sequence>
<dbReference type="Pfam" id="PF11827">
    <property type="entry name" value="DUF3347"/>
    <property type="match status" value="1"/>
</dbReference>
<proteinExistence type="predicted"/>
<protein>
    <recommendedName>
        <fullName evidence="2">DUF3347 domain-containing protein</fullName>
    </recommendedName>
</protein>
<organism evidence="3 4">
    <name type="scientific">Hydrobacter penzbergensis</name>
    <dbReference type="NCBI Taxonomy" id="1235997"/>
    <lineage>
        <taxon>Bacteria</taxon>
        <taxon>Pseudomonadati</taxon>
        <taxon>Bacteroidota</taxon>
        <taxon>Chitinophagia</taxon>
        <taxon>Chitinophagales</taxon>
        <taxon>Chitinophagaceae</taxon>
        <taxon>Hydrobacter</taxon>
    </lineage>
</organism>
<evidence type="ECO:0000256" key="1">
    <source>
        <dbReference type="SAM" id="SignalP"/>
    </source>
</evidence>
<feature type="domain" description="DUF3347" evidence="2">
    <location>
        <begin position="48"/>
        <end position="129"/>
    </location>
</feature>
<gene>
    <name evidence="3" type="ORF">SAMN05444410_101341</name>
</gene>
<keyword evidence="4" id="KW-1185">Reference proteome</keyword>
<accession>A0A8X8I8T5</accession>
<keyword evidence="1" id="KW-0732">Signal</keyword>
<evidence type="ECO:0000313" key="3">
    <source>
        <dbReference type="EMBL" id="SDW14537.1"/>
    </source>
</evidence>
<dbReference type="EMBL" id="FNNO01000001">
    <property type="protein sequence ID" value="SDW14537.1"/>
    <property type="molecule type" value="Genomic_DNA"/>
</dbReference>
<feature type="signal peptide" evidence="1">
    <location>
        <begin position="1"/>
        <end position="20"/>
    </location>
</feature>
<dbReference type="RefSeq" id="WP_092721493.1">
    <property type="nucleotide sequence ID" value="NZ_FNNO01000001.1"/>
</dbReference>
<evidence type="ECO:0000313" key="4">
    <source>
        <dbReference type="Proteomes" id="UP000198711"/>
    </source>
</evidence>
<dbReference type="AlphaFoldDB" id="A0A8X8I8T5"/>
<evidence type="ECO:0000259" key="2">
    <source>
        <dbReference type="Pfam" id="PF11827"/>
    </source>
</evidence>